<reference evidence="2 3" key="1">
    <citation type="submission" date="2017-08" db="EMBL/GenBank/DDBJ databases">
        <title>Infants hospitalized years apart are colonized by the same room-sourced microbial strains.</title>
        <authorList>
            <person name="Brooks B."/>
            <person name="Olm M.R."/>
            <person name="Firek B.A."/>
            <person name="Baker R."/>
            <person name="Thomas B.C."/>
            <person name="Morowitz M.J."/>
            <person name="Banfield J.F."/>
        </authorList>
    </citation>
    <scope>NUCLEOTIDE SEQUENCE [LARGE SCALE GENOMIC DNA]</scope>
    <source>
        <strain evidence="2">S2_005_003_R2_43</strain>
    </source>
</reference>
<feature type="chain" id="PRO_5016008423" evidence="1">
    <location>
        <begin position="28"/>
        <end position="391"/>
    </location>
</feature>
<comment type="caution">
    <text evidence="2">The sequence shown here is derived from an EMBL/GenBank/DDBJ whole genome shotgun (WGS) entry which is preliminary data.</text>
</comment>
<feature type="signal peptide" evidence="1">
    <location>
        <begin position="1"/>
        <end position="27"/>
    </location>
</feature>
<dbReference type="EMBL" id="QFPN01000001">
    <property type="protein sequence ID" value="PZQ18875.1"/>
    <property type="molecule type" value="Genomic_DNA"/>
</dbReference>
<dbReference type="InterPro" id="IPR022519">
    <property type="entry name" value="Gloeo/Verruco_rpt"/>
</dbReference>
<evidence type="ECO:0000256" key="1">
    <source>
        <dbReference type="SAM" id="SignalP"/>
    </source>
</evidence>
<dbReference type="Proteomes" id="UP000249577">
    <property type="component" value="Unassembled WGS sequence"/>
</dbReference>
<dbReference type="Gene3D" id="2.130.10.10">
    <property type="entry name" value="YVTN repeat-like/Quinoprotein amine dehydrogenase"/>
    <property type="match status" value="1"/>
</dbReference>
<organism evidence="2 3">
    <name type="scientific">Ancylobacter novellus</name>
    <name type="common">Thiobacillus novellus</name>
    <dbReference type="NCBI Taxonomy" id="921"/>
    <lineage>
        <taxon>Bacteria</taxon>
        <taxon>Pseudomonadati</taxon>
        <taxon>Pseudomonadota</taxon>
        <taxon>Alphaproteobacteria</taxon>
        <taxon>Hyphomicrobiales</taxon>
        <taxon>Xanthobacteraceae</taxon>
        <taxon>Ancylobacter</taxon>
    </lineage>
</organism>
<protein>
    <submittedName>
        <fullName evidence="2">Uncharacterized protein</fullName>
    </submittedName>
</protein>
<gene>
    <name evidence="2" type="ORF">DI565_00225</name>
</gene>
<proteinExistence type="predicted"/>
<sequence>MVRGGTTARARFLGVAIALLFSLPVGAEAASTRILHSFNNIDGSVLDAGLTPDADGSFVGVTSQGASDGSLGNGFLFRIQQSGRFKILHEFAGADGSSPQGEVAINGKGAIYGTTRFSGTADGGCGCGLVYKRGPKGDFSVVYRFKGGADGGYPHSALLLDGSGALYGSAEGLSGITAAVVFKIAPDGTETVLHTFTAATGDHPDSSGVVMDAAGALYGTTSRGGDFGDGVVYKISPKGKYTVLHHFAGGPGDGDGPSDGVTLAQDGSLYGTTKFGGSSGGGVVFKINAKGRYSVVHAFESSNGRFPIARPFQGSDGALYGTTSQGGGSCDCGVAFKLTQKGRYSVLHRFTANPDGREPAAGLAADAKGRLYGTTHFGGTSDRGTVFRVIP</sequence>
<keyword evidence="1" id="KW-0732">Signal</keyword>
<dbReference type="InterPro" id="IPR015943">
    <property type="entry name" value="WD40/YVTN_repeat-like_dom_sf"/>
</dbReference>
<evidence type="ECO:0000313" key="2">
    <source>
        <dbReference type="EMBL" id="PZQ18875.1"/>
    </source>
</evidence>
<dbReference type="NCBIfam" id="TIGR03803">
    <property type="entry name" value="Gloeo_Verruco"/>
    <property type="match status" value="7"/>
</dbReference>
<accession>A0A2W5KVV9</accession>
<evidence type="ECO:0000313" key="3">
    <source>
        <dbReference type="Proteomes" id="UP000249577"/>
    </source>
</evidence>
<dbReference type="AlphaFoldDB" id="A0A2W5KVV9"/>
<dbReference type="SUPFAM" id="SSF63829">
    <property type="entry name" value="Calcium-dependent phosphotriesterase"/>
    <property type="match status" value="1"/>
</dbReference>
<name>A0A2W5KVV9_ANCNO</name>